<dbReference type="Pfam" id="PF07689">
    <property type="entry name" value="KaiB"/>
    <property type="match status" value="1"/>
</dbReference>
<gene>
    <name evidence="3" type="ORF">ESW18_11060</name>
    <name evidence="2" type="ORF">LV84_01427</name>
</gene>
<evidence type="ECO:0000313" key="3">
    <source>
        <dbReference type="EMBL" id="TXD77895.1"/>
    </source>
</evidence>
<dbReference type="SUPFAM" id="SSF52833">
    <property type="entry name" value="Thioredoxin-like"/>
    <property type="match status" value="1"/>
</dbReference>
<evidence type="ECO:0000313" key="4">
    <source>
        <dbReference type="Proteomes" id="UP000249115"/>
    </source>
</evidence>
<dbReference type="EMBL" id="VORV01000006">
    <property type="protein sequence ID" value="TXD77895.1"/>
    <property type="molecule type" value="Genomic_DNA"/>
</dbReference>
<evidence type="ECO:0000313" key="2">
    <source>
        <dbReference type="EMBL" id="PZX58223.1"/>
    </source>
</evidence>
<keyword evidence="5" id="KW-1185">Reference proteome</keyword>
<dbReference type="InterPro" id="IPR011649">
    <property type="entry name" value="KaiB_domain"/>
</dbReference>
<dbReference type="Proteomes" id="UP000249115">
    <property type="component" value="Unassembled WGS sequence"/>
</dbReference>
<reference evidence="3 5" key="2">
    <citation type="submission" date="2019-08" db="EMBL/GenBank/DDBJ databases">
        <title>Genome of Algoriphagus ratkowskyi IC026.</title>
        <authorList>
            <person name="Bowman J.P."/>
        </authorList>
    </citation>
    <scope>NUCLEOTIDE SEQUENCE [LARGE SCALE GENOMIC DNA]</scope>
    <source>
        <strain evidence="3 5">IC026</strain>
    </source>
</reference>
<dbReference type="PANTHER" id="PTHR41709">
    <property type="entry name" value="KAIB-LIKE PROTEIN 1"/>
    <property type="match status" value="1"/>
</dbReference>
<name>A0A2W7RAV9_9BACT</name>
<dbReference type="InterPro" id="IPR036249">
    <property type="entry name" value="Thioredoxin-like_sf"/>
</dbReference>
<dbReference type="SMART" id="SM01248">
    <property type="entry name" value="KaiB"/>
    <property type="match status" value="1"/>
</dbReference>
<dbReference type="RefSeq" id="WP_086500705.1">
    <property type="nucleotide sequence ID" value="NZ_MSSV01000005.1"/>
</dbReference>
<protein>
    <submittedName>
        <fullName evidence="2">Circadian clock protein KaiB</fullName>
    </submittedName>
</protein>
<reference evidence="2 4" key="1">
    <citation type="submission" date="2018-06" db="EMBL/GenBank/DDBJ databases">
        <title>Genomic Encyclopedia of Archaeal and Bacterial Type Strains, Phase II (KMG-II): from individual species to whole genera.</title>
        <authorList>
            <person name="Goeker M."/>
        </authorList>
    </citation>
    <scope>NUCLEOTIDE SEQUENCE [LARGE SCALE GENOMIC DNA]</scope>
    <source>
        <strain evidence="2 4">DSM 22686</strain>
    </source>
</reference>
<feature type="domain" description="KaiB" evidence="1">
    <location>
        <begin position="18"/>
        <end position="99"/>
    </location>
</feature>
<dbReference type="AlphaFoldDB" id="A0A2W7RAV9"/>
<dbReference type="EMBL" id="QKZU01000005">
    <property type="protein sequence ID" value="PZX58223.1"/>
    <property type="molecule type" value="Genomic_DNA"/>
</dbReference>
<proteinExistence type="predicted"/>
<dbReference type="InterPro" id="IPR039022">
    <property type="entry name" value="KaiB-like"/>
</dbReference>
<dbReference type="Proteomes" id="UP000321927">
    <property type="component" value="Unassembled WGS sequence"/>
</dbReference>
<dbReference type="Gene3D" id="3.40.30.10">
    <property type="entry name" value="Glutaredoxin"/>
    <property type="match status" value="1"/>
</dbReference>
<evidence type="ECO:0000313" key="5">
    <source>
        <dbReference type="Proteomes" id="UP000321927"/>
    </source>
</evidence>
<evidence type="ECO:0000259" key="1">
    <source>
        <dbReference type="SMART" id="SM01248"/>
    </source>
</evidence>
<comment type="caution">
    <text evidence="2">The sequence shown here is derived from an EMBL/GenBank/DDBJ whole genome shotgun (WGS) entry which is preliminary data.</text>
</comment>
<sequence length="103" mass="11604">MKDSQHPKLNTDDTLVLKLYVSGMSPNSMEAIENIKKLCDDRLKNGFELEIIDLYKNPEAAKEHQIIFSPSLIKISPLPKKILIGTFHDAEKVITVLGLSIKE</sequence>
<accession>A0A2W7RAV9</accession>
<dbReference type="PANTHER" id="PTHR41709:SF2">
    <property type="entry name" value="CIRCADIAN CLOCK PROTEIN KAIB2"/>
    <property type="match status" value="1"/>
</dbReference>
<dbReference type="OrthoDB" id="5458519at2"/>
<dbReference type="GO" id="GO:0048511">
    <property type="term" value="P:rhythmic process"/>
    <property type="evidence" value="ECO:0007669"/>
    <property type="project" value="InterPro"/>
</dbReference>
<dbReference type="CDD" id="cd02978">
    <property type="entry name" value="KaiB_like"/>
    <property type="match status" value="1"/>
</dbReference>
<organism evidence="2 4">
    <name type="scientific">Algoriphagus ratkowskyi</name>
    <dbReference type="NCBI Taxonomy" id="57028"/>
    <lineage>
        <taxon>Bacteria</taxon>
        <taxon>Pseudomonadati</taxon>
        <taxon>Bacteroidota</taxon>
        <taxon>Cytophagia</taxon>
        <taxon>Cytophagales</taxon>
        <taxon>Cyclobacteriaceae</taxon>
        <taxon>Algoriphagus</taxon>
    </lineage>
</organism>